<evidence type="ECO:0000259" key="3">
    <source>
        <dbReference type="SMART" id="SM00563"/>
    </source>
</evidence>
<gene>
    <name evidence="4" type="ORF">FB471_6486</name>
</gene>
<evidence type="ECO:0000313" key="5">
    <source>
        <dbReference type="Proteomes" id="UP000320876"/>
    </source>
</evidence>
<dbReference type="GO" id="GO:0003841">
    <property type="term" value="F:1-acylglycerol-3-phosphate O-acyltransferase activity"/>
    <property type="evidence" value="ECO:0007669"/>
    <property type="project" value="TreeGrafter"/>
</dbReference>
<evidence type="ECO:0000313" key="4">
    <source>
        <dbReference type="EMBL" id="TQI94323.1"/>
    </source>
</evidence>
<feature type="domain" description="Phospholipid/glycerol acyltransferase" evidence="3">
    <location>
        <begin position="68"/>
        <end position="186"/>
    </location>
</feature>
<dbReference type="AlphaFoldDB" id="A0A542CU27"/>
<dbReference type="Proteomes" id="UP000320876">
    <property type="component" value="Unassembled WGS sequence"/>
</dbReference>
<reference evidence="4 5" key="1">
    <citation type="submission" date="2019-06" db="EMBL/GenBank/DDBJ databases">
        <title>Sequencing the genomes of 1000 actinobacteria strains.</title>
        <authorList>
            <person name="Klenk H.-P."/>
        </authorList>
    </citation>
    <scope>NUCLEOTIDE SEQUENCE [LARGE SCALE GENOMIC DNA]</scope>
    <source>
        <strain evidence="4 5">DSM 45679</strain>
    </source>
</reference>
<keyword evidence="2 4" id="KW-0012">Acyltransferase</keyword>
<dbReference type="InterPro" id="IPR002123">
    <property type="entry name" value="Plipid/glycerol_acylTrfase"/>
</dbReference>
<accession>A0A542CU27</accession>
<protein>
    <submittedName>
        <fullName evidence="4">1-acyl-sn-glycerol-3-phosphate acyltransferase</fullName>
    </submittedName>
</protein>
<comment type="caution">
    <text evidence="4">The sequence shown here is derived from an EMBL/GenBank/DDBJ whole genome shotgun (WGS) entry which is preliminary data.</text>
</comment>
<proteinExistence type="predicted"/>
<dbReference type="PANTHER" id="PTHR10434">
    <property type="entry name" value="1-ACYL-SN-GLYCEROL-3-PHOSPHATE ACYLTRANSFERASE"/>
    <property type="match status" value="1"/>
</dbReference>
<name>A0A542CU27_AMYCI</name>
<dbReference type="EMBL" id="VFML01000002">
    <property type="protein sequence ID" value="TQI94323.1"/>
    <property type="molecule type" value="Genomic_DNA"/>
</dbReference>
<evidence type="ECO:0000256" key="2">
    <source>
        <dbReference type="ARBA" id="ARBA00023315"/>
    </source>
</evidence>
<dbReference type="Pfam" id="PF01553">
    <property type="entry name" value="Acyltransferase"/>
    <property type="match status" value="1"/>
</dbReference>
<evidence type="ECO:0000256" key="1">
    <source>
        <dbReference type="ARBA" id="ARBA00022679"/>
    </source>
</evidence>
<dbReference type="SMART" id="SM00563">
    <property type="entry name" value="PlsC"/>
    <property type="match status" value="1"/>
</dbReference>
<dbReference type="GO" id="GO:0006654">
    <property type="term" value="P:phosphatidic acid biosynthetic process"/>
    <property type="evidence" value="ECO:0007669"/>
    <property type="project" value="TreeGrafter"/>
</dbReference>
<organism evidence="4 5">
    <name type="scientific">Amycolatopsis cihanbeyliensis</name>
    <dbReference type="NCBI Taxonomy" id="1128664"/>
    <lineage>
        <taxon>Bacteria</taxon>
        <taxon>Bacillati</taxon>
        <taxon>Actinomycetota</taxon>
        <taxon>Actinomycetes</taxon>
        <taxon>Pseudonocardiales</taxon>
        <taxon>Pseudonocardiaceae</taxon>
        <taxon>Amycolatopsis</taxon>
    </lineage>
</organism>
<keyword evidence="5" id="KW-1185">Reference proteome</keyword>
<dbReference type="GO" id="GO:0005886">
    <property type="term" value="C:plasma membrane"/>
    <property type="evidence" value="ECO:0007669"/>
    <property type="project" value="TreeGrafter"/>
</dbReference>
<dbReference type="SUPFAM" id="SSF69593">
    <property type="entry name" value="Glycerol-3-phosphate (1)-acyltransferase"/>
    <property type="match status" value="1"/>
</dbReference>
<dbReference type="PANTHER" id="PTHR10434:SF55">
    <property type="entry name" value="POSSIBLE ACYLTRANSFERASE"/>
    <property type="match status" value="1"/>
</dbReference>
<dbReference type="RefSeq" id="WP_425457127.1">
    <property type="nucleotide sequence ID" value="NZ_VFML01000002.1"/>
</dbReference>
<keyword evidence="1 4" id="KW-0808">Transferase</keyword>
<dbReference type="CDD" id="cd07989">
    <property type="entry name" value="LPLAT_AGPAT-like"/>
    <property type="match status" value="1"/>
</dbReference>
<sequence>MGVDISTTDDSTDIVLTRAQALRLGRRFPRRERGRWFGLAIDLIWPLLVLGTRMRIRGAQHLPERGGVLIASNHLSFADPVTMTLFCLSGRRVPRYLAKAELWEAPVLRAVMTSGRHIPVHRGTASVRDAYLGAVTALGAGECVVIFPEGGFSTRDDGWPSKGKPGIGKIALDTGVPVIPVANWGTHEVLPAGRKLPRFVPRRTVNLVAGPPVDLSDLAGSSPSATDAARATRRIMAAVTDLLAEVRVEDPPAA</sequence>